<feature type="compositionally biased region" description="Basic and acidic residues" evidence="2">
    <location>
        <begin position="333"/>
        <end position="342"/>
    </location>
</feature>
<proteinExistence type="inferred from homology"/>
<dbReference type="PANTHER" id="PTHR33392:SF6">
    <property type="entry name" value="POLYISOPRENYL-TEICHOIC ACID--PEPTIDOGLYCAN TEICHOIC ACID TRANSFERASE TAGU"/>
    <property type="match status" value="1"/>
</dbReference>
<comment type="caution">
    <text evidence="4">The sequence shown here is derived from an EMBL/GenBank/DDBJ whole genome shotgun (WGS) entry which is preliminary data.</text>
</comment>
<dbReference type="InterPro" id="IPR050922">
    <property type="entry name" value="LytR/CpsA/Psr_CW_biosynth"/>
</dbReference>
<feature type="compositionally biased region" description="Low complexity" evidence="2">
    <location>
        <begin position="368"/>
        <end position="386"/>
    </location>
</feature>
<dbReference type="PANTHER" id="PTHR33392">
    <property type="entry name" value="POLYISOPRENYL-TEICHOIC ACID--PEPTIDOGLYCAN TEICHOIC ACID TRANSFERASE TAGU"/>
    <property type="match status" value="1"/>
</dbReference>
<dbReference type="NCBIfam" id="TIGR00350">
    <property type="entry name" value="lytR_cpsA_psr"/>
    <property type="match status" value="1"/>
</dbReference>
<evidence type="ECO:0000313" key="4">
    <source>
        <dbReference type="EMBL" id="GCD44982.1"/>
    </source>
</evidence>
<evidence type="ECO:0000313" key="5">
    <source>
        <dbReference type="Proteomes" id="UP000286746"/>
    </source>
</evidence>
<accession>A0A401W6S2</accession>
<dbReference type="AlphaFoldDB" id="A0A401W6S2"/>
<evidence type="ECO:0000256" key="1">
    <source>
        <dbReference type="ARBA" id="ARBA00006068"/>
    </source>
</evidence>
<dbReference type="EMBL" id="BHZD01000001">
    <property type="protein sequence ID" value="GCD44982.1"/>
    <property type="molecule type" value="Genomic_DNA"/>
</dbReference>
<feature type="domain" description="Cell envelope-related transcriptional attenuator" evidence="3">
    <location>
        <begin position="87"/>
        <end position="257"/>
    </location>
</feature>
<dbReference type="Proteomes" id="UP000286746">
    <property type="component" value="Unassembled WGS sequence"/>
</dbReference>
<keyword evidence="5" id="KW-1185">Reference proteome</keyword>
<reference evidence="4 5" key="1">
    <citation type="submission" date="2018-11" db="EMBL/GenBank/DDBJ databases">
        <title>Whole genome sequence of Streptomyces paromomycinus NBRC 15454(T).</title>
        <authorList>
            <person name="Komaki H."/>
            <person name="Tamura T."/>
        </authorList>
    </citation>
    <scope>NUCLEOTIDE SEQUENCE [LARGE SCALE GENOMIC DNA]</scope>
    <source>
        <strain evidence="4 5">NBRC 15454</strain>
    </source>
</reference>
<comment type="similarity">
    <text evidence="1">Belongs to the LytR/CpsA/Psr (LCP) family.</text>
</comment>
<dbReference type="Gene3D" id="3.40.630.190">
    <property type="entry name" value="LCP protein"/>
    <property type="match status" value="1"/>
</dbReference>
<dbReference type="Pfam" id="PF03816">
    <property type="entry name" value="LytR_cpsA_psr"/>
    <property type="match status" value="1"/>
</dbReference>
<evidence type="ECO:0000256" key="2">
    <source>
        <dbReference type="SAM" id="MobiDB-lite"/>
    </source>
</evidence>
<name>A0A401W6S2_STREY</name>
<sequence>MLRRLALCVAVLLLGTAGAGWYLYRDLAGRIGSSRALGDGAPKSSGGATNILLMGLDSRKDQNGNDLPKDVLEKLHAGASSDIGGYNTNTLILLHVPAGGGRATAFSVPRDDLVDIPGHGKDKIKKAYGLAKAETEERLARQGVTDHDRLEHEGREAGRRAQIATVRAFLGVPVDHFAEVNLVGFLHIADALDGVPVCLKHAVKDRYSGADFPAGRQTLDGPQSLAFVRQRHGLPAGDLDRTRRQQAFLASATHQLNSAGTFADPLRLLKLTDVAKQDLVIDEGWDLLSFLRQAKNLSGGNVRFTTLPVEGFAKHHGEDVNRVDPDKIRRLVARETRPEDGRSAAPTSGDAPEGGSAAPGSPVGTLQPSPSSSSSTVESGSGTERSGQTAPMMDGGGIPCVD</sequence>
<feature type="region of interest" description="Disordered" evidence="2">
    <location>
        <begin position="333"/>
        <end position="402"/>
    </location>
</feature>
<dbReference type="RefSeq" id="WP_125055678.1">
    <property type="nucleotide sequence ID" value="NZ_BHZD01000001.1"/>
</dbReference>
<protein>
    <recommendedName>
        <fullName evidence="3">Cell envelope-related transcriptional attenuator domain-containing protein</fullName>
    </recommendedName>
</protein>
<gene>
    <name evidence="4" type="ORF">GKJPGBOP_04701</name>
</gene>
<dbReference type="InterPro" id="IPR004474">
    <property type="entry name" value="LytR_CpsA_psr"/>
</dbReference>
<evidence type="ECO:0000259" key="3">
    <source>
        <dbReference type="Pfam" id="PF03816"/>
    </source>
</evidence>
<organism evidence="4 5">
    <name type="scientific">Streptomyces paromomycinus</name>
    <name type="common">Streptomyces rimosus subsp. paromomycinus</name>
    <dbReference type="NCBI Taxonomy" id="92743"/>
    <lineage>
        <taxon>Bacteria</taxon>
        <taxon>Bacillati</taxon>
        <taxon>Actinomycetota</taxon>
        <taxon>Actinomycetes</taxon>
        <taxon>Kitasatosporales</taxon>
        <taxon>Streptomycetaceae</taxon>
        <taxon>Streptomyces</taxon>
    </lineage>
</organism>